<dbReference type="InterPro" id="IPR051161">
    <property type="entry name" value="Mannose-6P_isomerase_type2"/>
</dbReference>
<dbReference type="PANTHER" id="PTHR46390">
    <property type="entry name" value="MANNOSE-1-PHOSPHATE GUANYLYLTRANSFERASE"/>
    <property type="match status" value="1"/>
</dbReference>
<dbReference type="InterPro" id="IPR005835">
    <property type="entry name" value="NTP_transferase_dom"/>
</dbReference>
<name>A0A6J6F3N9_9ZZZZ</name>
<evidence type="ECO:0000259" key="1">
    <source>
        <dbReference type="Pfam" id="PF00483"/>
    </source>
</evidence>
<dbReference type="InterPro" id="IPR054566">
    <property type="entry name" value="ManC/GMP-like_b-helix"/>
</dbReference>
<organism evidence="3">
    <name type="scientific">freshwater metagenome</name>
    <dbReference type="NCBI Taxonomy" id="449393"/>
    <lineage>
        <taxon>unclassified sequences</taxon>
        <taxon>metagenomes</taxon>
        <taxon>ecological metagenomes</taxon>
    </lineage>
</organism>
<dbReference type="Pfam" id="PF22640">
    <property type="entry name" value="ManC_GMP_beta-helix"/>
    <property type="match status" value="1"/>
</dbReference>
<dbReference type="Pfam" id="PF00483">
    <property type="entry name" value="NTP_transferase"/>
    <property type="match status" value="1"/>
</dbReference>
<accession>A0A6J6F3N9</accession>
<dbReference type="SUPFAM" id="SSF53448">
    <property type="entry name" value="Nucleotide-diphospho-sugar transferases"/>
    <property type="match status" value="1"/>
</dbReference>
<feature type="domain" description="Nucleotidyl transferase" evidence="1">
    <location>
        <begin position="11"/>
        <end position="293"/>
    </location>
</feature>
<dbReference type="AlphaFoldDB" id="A0A6J6F3N9"/>
<dbReference type="EMBL" id="CAEZUE010000003">
    <property type="protein sequence ID" value="CAB4583452.1"/>
    <property type="molecule type" value="Genomic_DNA"/>
</dbReference>
<gene>
    <name evidence="3" type="ORF">UFOPK1788_00047</name>
</gene>
<dbReference type="InterPro" id="IPR029044">
    <property type="entry name" value="Nucleotide-diphossugar_trans"/>
</dbReference>
<reference evidence="3" key="1">
    <citation type="submission" date="2020-05" db="EMBL/GenBank/DDBJ databases">
        <authorList>
            <person name="Chiriac C."/>
            <person name="Salcher M."/>
            <person name="Ghai R."/>
            <person name="Kavagutti S V."/>
        </authorList>
    </citation>
    <scope>NUCLEOTIDE SEQUENCE</scope>
</reference>
<evidence type="ECO:0000313" key="3">
    <source>
        <dbReference type="EMBL" id="CAB4583452.1"/>
    </source>
</evidence>
<evidence type="ECO:0000259" key="2">
    <source>
        <dbReference type="Pfam" id="PF22640"/>
    </source>
</evidence>
<feature type="domain" description="MannoseP isomerase/GMP-like beta-helix" evidence="2">
    <location>
        <begin position="315"/>
        <end position="359"/>
    </location>
</feature>
<sequence>MATALDSNFYAIIPAGGVGSRLWPLSRADEPKFLHDLAGTGNSLLVDTWNRLTPIAGNNIVVVCGVAHKATVTEELPQLNAVDLILEPSPKDSTAAIALAAAVLVRRNPDAIIGSFAADHVIADDRRFGNAVREAIATALAGYIVTIGIRPTEPSTAFGYIETGAALAIDGAPHARSVSKFVEKPKLDVAIDYVDGDRHLWNAGMFIARASVLLDELRTHRPDVAEPVEAIADAWDSPERDETVARLWPTIPKVAIDYAIAEPAAEAGKLAVIPGEFHWDDIGDFAALARLHNHGRANVLVTLGENTRVLNEGASGLVVSQTSRLISVVGVKDIVIVDTPDALLVTNSTNAQRVKSIVESIRAMGADDVL</sequence>
<dbReference type="CDD" id="cd02509">
    <property type="entry name" value="GDP-M1P_Guanylyltransferase"/>
    <property type="match status" value="1"/>
</dbReference>
<dbReference type="SUPFAM" id="SSF159283">
    <property type="entry name" value="Guanosine diphospho-D-mannose pyrophosphorylase/mannose-6-phosphate isomerase linker domain"/>
    <property type="match status" value="1"/>
</dbReference>
<protein>
    <submittedName>
        <fullName evidence="3">Unannotated protein</fullName>
    </submittedName>
</protein>
<dbReference type="InterPro" id="IPR049577">
    <property type="entry name" value="GMPP_N"/>
</dbReference>
<dbReference type="Gene3D" id="3.90.550.10">
    <property type="entry name" value="Spore Coat Polysaccharide Biosynthesis Protein SpsA, Chain A"/>
    <property type="match status" value="1"/>
</dbReference>
<dbReference type="PANTHER" id="PTHR46390:SF1">
    <property type="entry name" value="MANNOSE-1-PHOSPHATE GUANYLYLTRANSFERASE"/>
    <property type="match status" value="1"/>
</dbReference>
<dbReference type="GO" id="GO:0009298">
    <property type="term" value="P:GDP-mannose biosynthetic process"/>
    <property type="evidence" value="ECO:0007669"/>
    <property type="project" value="TreeGrafter"/>
</dbReference>
<proteinExistence type="predicted"/>
<dbReference type="GO" id="GO:0004475">
    <property type="term" value="F:mannose-1-phosphate guanylyltransferase (GTP) activity"/>
    <property type="evidence" value="ECO:0007669"/>
    <property type="project" value="InterPro"/>
</dbReference>